<dbReference type="Pfam" id="PF03845">
    <property type="entry name" value="Spore_permease"/>
    <property type="match status" value="1"/>
</dbReference>
<feature type="transmembrane region" description="Helical" evidence="8">
    <location>
        <begin position="12"/>
        <end position="34"/>
    </location>
</feature>
<evidence type="ECO:0000256" key="6">
    <source>
        <dbReference type="ARBA" id="ARBA00022989"/>
    </source>
</evidence>
<feature type="transmembrane region" description="Helical" evidence="8">
    <location>
        <begin position="147"/>
        <end position="171"/>
    </location>
</feature>
<dbReference type="PANTHER" id="PTHR34975:SF2">
    <property type="entry name" value="SPORE GERMINATION PROTEIN A2"/>
    <property type="match status" value="1"/>
</dbReference>
<dbReference type="Proteomes" id="UP001241748">
    <property type="component" value="Unassembled WGS sequence"/>
</dbReference>
<proteinExistence type="inferred from homology"/>
<keyword evidence="4" id="KW-0309">Germination</keyword>
<keyword evidence="7 8" id="KW-0472">Membrane</keyword>
<protein>
    <submittedName>
        <fullName evidence="9">GerAB/ArcD/ProY family transporter</fullName>
    </submittedName>
</protein>
<dbReference type="PANTHER" id="PTHR34975">
    <property type="entry name" value="SPORE GERMINATION PROTEIN A2"/>
    <property type="match status" value="1"/>
</dbReference>
<gene>
    <name evidence="9" type="ORF">P5G62_008350</name>
</gene>
<evidence type="ECO:0000313" key="9">
    <source>
        <dbReference type="EMBL" id="MFB3167120.1"/>
    </source>
</evidence>
<name>A0ABV4YQI1_9BACI</name>
<comment type="similarity">
    <text evidence="2">Belongs to the amino acid-polyamine-organocation (APC) superfamily. Spore germination protein (SGP) (TC 2.A.3.9) family.</text>
</comment>
<dbReference type="InterPro" id="IPR004761">
    <property type="entry name" value="Spore_GerAB"/>
</dbReference>
<keyword evidence="6 8" id="KW-1133">Transmembrane helix</keyword>
<keyword evidence="10" id="KW-1185">Reference proteome</keyword>
<evidence type="ECO:0000256" key="1">
    <source>
        <dbReference type="ARBA" id="ARBA00004141"/>
    </source>
</evidence>
<feature type="transmembrane region" description="Helical" evidence="8">
    <location>
        <begin position="95"/>
        <end position="112"/>
    </location>
</feature>
<feature type="transmembrane region" description="Helical" evidence="8">
    <location>
        <begin position="336"/>
        <end position="356"/>
    </location>
</feature>
<feature type="transmembrane region" description="Helical" evidence="8">
    <location>
        <begin position="224"/>
        <end position="244"/>
    </location>
</feature>
<evidence type="ECO:0000256" key="4">
    <source>
        <dbReference type="ARBA" id="ARBA00022544"/>
    </source>
</evidence>
<dbReference type="EMBL" id="JAROBZ020000001">
    <property type="protein sequence ID" value="MFB3167120.1"/>
    <property type="molecule type" value="Genomic_DNA"/>
</dbReference>
<organism evidence="9 10">
    <name type="scientific">Neobacillus driksii</name>
    <dbReference type="NCBI Taxonomy" id="3035913"/>
    <lineage>
        <taxon>Bacteria</taxon>
        <taxon>Bacillati</taxon>
        <taxon>Bacillota</taxon>
        <taxon>Bacilli</taxon>
        <taxon>Bacillales</taxon>
        <taxon>Bacillaceae</taxon>
        <taxon>Neobacillus</taxon>
    </lineage>
</organism>
<keyword evidence="3" id="KW-0813">Transport</keyword>
<evidence type="ECO:0000256" key="7">
    <source>
        <dbReference type="ARBA" id="ARBA00023136"/>
    </source>
</evidence>
<evidence type="ECO:0000256" key="8">
    <source>
        <dbReference type="SAM" id="Phobius"/>
    </source>
</evidence>
<sequence length="372" mass="43145">MKVQYQPNPQSLLSTFILFFIIHSIQVGIGIQGFQRVIFFEAKHDAWISVIAAGLFTHIVVMIIIKTLQLYGPTDIYGIHIEVYGKWIGKIVNSLYILYCLWIFVIVLINYIEVMQTWVFPTVPTWLFSFSILLLVIYGVTGGLRVIVGACFFSIFLSIWMLVLIGFPLRFTDIHHLFPVMESSITSILKGAQKMTLTIIGFEILYVVYPFLKEREKVTKFAHLGIAGTNLLYLLIMLITITYFSPGQMENTIWPTLSLFKIVKLPFIERTEYVAVSFWLLIILPNLMLYLWAAVRGVRRTFEKKTKGLIWFFPLVIFCGSLFFNTRSKINLFNDLFASIAFYITFCYPFILYILAMIKRKITSLKENKNEE</sequence>
<dbReference type="RefSeq" id="WP_306076790.1">
    <property type="nucleotide sequence ID" value="NZ_JAROBZ020000001.1"/>
</dbReference>
<feature type="transmembrane region" description="Helical" evidence="8">
    <location>
        <begin position="307"/>
        <end position="324"/>
    </location>
</feature>
<accession>A0ABV4YQI1</accession>
<evidence type="ECO:0000256" key="3">
    <source>
        <dbReference type="ARBA" id="ARBA00022448"/>
    </source>
</evidence>
<comment type="subcellular location">
    <subcellularLocation>
        <location evidence="1">Membrane</location>
        <topology evidence="1">Multi-pass membrane protein</topology>
    </subcellularLocation>
</comment>
<evidence type="ECO:0000313" key="10">
    <source>
        <dbReference type="Proteomes" id="UP001241748"/>
    </source>
</evidence>
<comment type="caution">
    <text evidence="9">The sequence shown here is derived from an EMBL/GenBank/DDBJ whole genome shotgun (WGS) entry which is preliminary data.</text>
</comment>
<feature type="transmembrane region" description="Helical" evidence="8">
    <location>
        <begin position="46"/>
        <end position="65"/>
    </location>
</feature>
<reference evidence="9 10" key="1">
    <citation type="submission" date="2024-05" db="EMBL/GenBank/DDBJ databases">
        <authorList>
            <person name="Venkateswaran K."/>
        </authorList>
    </citation>
    <scope>NUCLEOTIDE SEQUENCE [LARGE SCALE GENOMIC DNA]</scope>
    <source>
        <strain evidence="9 10">179-C4-2-HS</strain>
    </source>
</reference>
<feature type="transmembrane region" description="Helical" evidence="8">
    <location>
        <begin position="191"/>
        <end position="212"/>
    </location>
</feature>
<dbReference type="NCBIfam" id="TIGR00912">
    <property type="entry name" value="2A0309"/>
    <property type="match status" value="1"/>
</dbReference>
<keyword evidence="5 8" id="KW-0812">Transmembrane</keyword>
<feature type="transmembrane region" description="Helical" evidence="8">
    <location>
        <begin position="273"/>
        <end position="295"/>
    </location>
</feature>
<evidence type="ECO:0000256" key="5">
    <source>
        <dbReference type="ARBA" id="ARBA00022692"/>
    </source>
</evidence>
<feature type="transmembrane region" description="Helical" evidence="8">
    <location>
        <begin position="118"/>
        <end position="140"/>
    </location>
</feature>
<evidence type="ECO:0000256" key="2">
    <source>
        <dbReference type="ARBA" id="ARBA00007998"/>
    </source>
</evidence>